<organism evidence="2 3">
    <name type="scientific">Morus notabilis</name>
    <dbReference type="NCBI Taxonomy" id="981085"/>
    <lineage>
        <taxon>Eukaryota</taxon>
        <taxon>Viridiplantae</taxon>
        <taxon>Streptophyta</taxon>
        <taxon>Embryophyta</taxon>
        <taxon>Tracheophyta</taxon>
        <taxon>Spermatophyta</taxon>
        <taxon>Magnoliopsida</taxon>
        <taxon>eudicotyledons</taxon>
        <taxon>Gunneridae</taxon>
        <taxon>Pentapetalae</taxon>
        <taxon>rosids</taxon>
        <taxon>fabids</taxon>
        <taxon>Rosales</taxon>
        <taxon>Moraceae</taxon>
        <taxon>Moreae</taxon>
        <taxon>Morus</taxon>
    </lineage>
</organism>
<sequence length="72" mass="8112">MGIAGPFHTAEEKRAAENVRRKPESIASIRSHHMDAKIVVLGLAMNRKIRSCSQIVGHMNMSFDTFTRAYCH</sequence>
<dbReference type="Proteomes" id="UP000030645">
    <property type="component" value="Unassembled WGS sequence"/>
</dbReference>
<name>W9S0W8_9ROSA</name>
<proteinExistence type="predicted"/>
<reference evidence="3" key="1">
    <citation type="submission" date="2013-01" db="EMBL/GenBank/DDBJ databases">
        <title>Draft Genome Sequence of a Mulberry Tree, Morus notabilis C.K. Schneid.</title>
        <authorList>
            <person name="He N."/>
            <person name="Zhao S."/>
        </authorList>
    </citation>
    <scope>NUCLEOTIDE SEQUENCE</scope>
</reference>
<keyword evidence="3" id="KW-1185">Reference proteome</keyword>
<gene>
    <name evidence="2" type="ORF">L484_027057</name>
</gene>
<dbReference type="AlphaFoldDB" id="W9S0W8"/>
<evidence type="ECO:0000313" key="3">
    <source>
        <dbReference type="Proteomes" id="UP000030645"/>
    </source>
</evidence>
<evidence type="ECO:0000256" key="1">
    <source>
        <dbReference type="SAM" id="MobiDB-lite"/>
    </source>
</evidence>
<feature type="region of interest" description="Disordered" evidence="1">
    <location>
        <begin position="1"/>
        <end position="24"/>
    </location>
</feature>
<feature type="compositionally biased region" description="Basic and acidic residues" evidence="1">
    <location>
        <begin position="9"/>
        <end position="24"/>
    </location>
</feature>
<dbReference type="EMBL" id="KE345919">
    <property type="protein sequence ID" value="EXC20504.1"/>
    <property type="molecule type" value="Genomic_DNA"/>
</dbReference>
<evidence type="ECO:0000313" key="2">
    <source>
        <dbReference type="EMBL" id="EXC20504.1"/>
    </source>
</evidence>
<accession>W9S0W8</accession>
<protein>
    <submittedName>
        <fullName evidence="2">Uncharacterized protein</fullName>
    </submittedName>
</protein>